<dbReference type="EMBL" id="AP027742">
    <property type="protein sequence ID" value="BDZ76647.1"/>
    <property type="molecule type" value="Genomic_DNA"/>
</dbReference>
<evidence type="ECO:0000313" key="1">
    <source>
        <dbReference type="EMBL" id="BDZ76647.1"/>
    </source>
</evidence>
<dbReference type="Proteomes" id="UP001305815">
    <property type="component" value="Chromosome"/>
</dbReference>
<keyword evidence="2" id="KW-1185">Reference proteome</keyword>
<dbReference type="CDD" id="cd05466">
    <property type="entry name" value="PBP2_LTTR_substrate"/>
    <property type="match status" value="1"/>
</dbReference>
<protein>
    <recommendedName>
        <fullName evidence="3">LysR substrate-binding domain-containing protein</fullName>
    </recommendedName>
</protein>
<proteinExistence type="predicted"/>
<name>A0ABM8I3H5_9FIRM</name>
<evidence type="ECO:0008006" key="3">
    <source>
        <dbReference type="Google" id="ProtNLM"/>
    </source>
</evidence>
<gene>
    <name evidence="1" type="ORF">Lac1_08300</name>
</gene>
<accession>A0ABM8I3H5</accession>
<dbReference type="Gene3D" id="3.40.190.290">
    <property type="match status" value="1"/>
</dbReference>
<reference evidence="2" key="1">
    <citation type="journal article" date="2023" name="Int. J. Syst. Evol. Microbiol.">
        <title>Claveliimonas bilis gen. nov., sp. nov., deoxycholic acid-producing bacteria isolated from human faeces, and reclassification of Sellimonas monacensis Zenner et al. 2021 as Claveliimonas monacensis comb. nov.</title>
        <authorList>
            <person name="Hisatomi A."/>
            <person name="Kastawa N.W.E.P.G."/>
            <person name="Song I."/>
            <person name="Ohkuma M."/>
            <person name="Fukiya S."/>
            <person name="Sakamoto M."/>
        </authorList>
    </citation>
    <scope>NUCLEOTIDE SEQUENCE [LARGE SCALE GENOMIC DNA]</scope>
    <source>
        <strain evidence="2">12BBH14</strain>
    </source>
</reference>
<dbReference type="RefSeq" id="WP_316266277.1">
    <property type="nucleotide sequence ID" value="NZ_AP027742.1"/>
</dbReference>
<evidence type="ECO:0000313" key="2">
    <source>
        <dbReference type="Proteomes" id="UP001305815"/>
    </source>
</evidence>
<organism evidence="1 2">
    <name type="scientific">Claveliimonas bilis</name>
    <dbReference type="NCBI Taxonomy" id="3028070"/>
    <lineage>
        <taxon>Bacteria</taxon>
        <taxon>Bacillati</taxon>
        <taxon>Bacillota</taxon>
        <taxon>Clostridia</taxon>
        <taxon>Lachnospirales</taxon>
        <taxon>Lachnospiraceae</taxon>
        <taxon>Claveliimonas</taxon>
    </lineage>
</organism>
<sequence>MLKAVAEKEAELGILSVPTFLKEKCKEWIDSKNMEYHCISREKVHILVGEGSPFCRQEMKQIYMKDLRGHSFVDFIETDERLTDMKKEYIDLLRPKHRVYVSDRGSMINFLQNTDCYHIATKNTKAYQEYAFHEHIKAIPLVDCPFDLEIVWIKTKDSYLSILAKEFLIKVQEMLILESAEQIKA</sequence>
<dbReference type="SUPFAM" id="SSF53850">
    <property type="entry name" value="Periplasmic binding protein-like II"/>
    <property type="match status" value="1"/>
</dbReference>